<accession>A0A3E2NDL1</accession>
<dbReference type="GO" id="GO:1904680">
    <property type="term" value="F:peptide transmembrane transporter activity"/>
    <property type="evidence" value="ECO:0007669"/>
    <property type="project" value="TreeGrafter"/>
</dbReference>
<comment type="caution">
    <text evidence="4">The sequence shown here is derived from an EMBL/GenBank/DDBJ whole genome shotgun (WGS) entry which is preliminary data.</text>
</comment>
<evidence type="ECO:0000256" key="1">
    <source>
        <dbReference type="ARBA" id="ARBA00022729"/>
    </source>
</evidence>
<dbReference type="GO" id="GO:0043190">
    <property type="term" value="C:ATP-binding cassette (ABC) transporter complex"/>
    <property type="evidence" value="ECO:0007669"/>
    <property type="project" value="InterPro"/>
</dbReference>
<dbReference type="PANTHER" id="PTHR30290">
    <property type="entry name" value="PERIPLASMIC BINDING COMPONENT OF ABC TRANSPORTER"/>
    <property type="match status" value="1"/>
</dbReference>
<feature type="signal peptide" evidence="2">
    <location>
        <begin position="1"/>
        <end position="31"/>
    </location>
</feature>
<dbReference type="Gene3D" id="3.90.76.10">
    <property type="entry name" value="Dipeptide-binding Protein, Domain 1"/>
    <property type="match status" value="1"/>
</dbReference>
<gene>
    <name evidence="4" type="ORF">DS742_10220</name>
</gene>
<dbReference type="Gene3D" id="3.40.190.10">
    <property type="entry name" value="Periplasmic binding protein-like II"/>
    <property type="match status" value="1"/>
</dbReference>
<dbReference type="PROSITE" id="PS51257">
    <property type="entry name" value="PROKAR_LIPOPROTEIN"/>
    <property type="match status" value="1"/>
</dbReference>
<protein>
    <submittedName>
        <fullName evidence="4">DNA-binding protein</fullName>
    </submittedName>
</protein>
<keyword evidence="4" id="KW-0238">DNA-binding</keyword>
<evidence type="ECO:0000259" key="3">
    <source>
        <dbReference type="Pfam" id="PF00496"/>
    </source>
</evidence>
<dbReference type="CDD" id="cd08520">
    <property type="entry name" value="PBP2_NikA_DppA_OppA_like_21"/>
    <property type="match status" value="1"/>
</dbReference>
<sequence>MKKRLNIKNTLLTAAGIMLLSIALTGCSQNAAAIKETDKSTLTESASEQGDTHRVIHLEGGDTGYPNPFRHTSRGPGIAKMQLLYDSLLEKDEKGLIPWLAKSWETSGDGTVYTFHLQNNAKWHDGKPLTAEDAAFTFSYYKDHPPVSNDLLVDGEYIVTEAKALNDQTLQVTFSHFDLTFLEKAGSVRILPKHIWSGVQDPAAYDGDDAAVGSGPYRLESYNPEQGAYRYLAFNDYWGLKPAAEAIEWVPVSDRVLAFENREIDLINASADLLARYENGKAYTLKSSPSYHSYRLMINMETEPLLKDKNIRQAMAYGIDRQELVEKVARGAGSVSSMGYIPVYSQWYNPRIQQYNYDVNKAKELLGGHTYSFQLLTDNSQEGLKTAELIKLSLEKIGITVTIQSAESKTRDQALQTGDYQLLLVNSGGMGGDPDYIRTVYGSGSVTIKGWSDEAIEDLAARQSVQTDESLRKDLLGQLQEKIAEEVPMIMLYGTTDNYVYRSDDYNGWMFRYDHSKCDHNKLSYLIRE</sequence>
<dbReference type="Pfam" id="PF00496">
    <property type="entry name" value="SBP_bac_5"/>
    <property type="match status" value="1"/>
</dbReference>
<dbReference type="Gene3D" id="3.10.105.10">
    <property type="entry name" value="Dipeptide-binding Protein, Domain 3"/>
    <property type="match status" value="1"/>
</dbReference>
<dbReference type="OrthoDB" id="9772924at2"/>
<dbReference type="GO" id="GO:0003677">
    <property type="term" value="F:DNA binding"/>
    <property type="evidence" value="ECO:0007669"/>
    <property type="project" value="UniProtKB-KW"/>
</dbReference>
<reference evidence="4 5" key="1">
    <citation type="submission" date="2018-07" db="EMBL/GenBank/DDBJ databases">
        <title>New species, Clostridium PI-S10-A1B.</title>
        <authorList>
            <person name="Krishna G."/>
            <person name="Summeta K."/>
            <person name="Shikha S."/>
            <person name="Prabhu P.B."/>
            <person name="Suresh K."/>
        </authorList>
    </citation>
    <scope>NUCLEOTIDE SEQUENCE [LARGE SCALE GENOMIC DNA]</scope>
    <source>
        <strain evidence="4 5">PI-S10-A1B</strain>
    </source>
</reference>
<dbReference type="GO" id="GO:0030288">
    <property type="term" value="C:outer membrane-bounded periplasmic space"/>
    <property type="evidence" value="ECO:0007669"/>
    <property type="project" value="TreeGrafter"/>
</dbReference>
<dbReference type="InterPro" id="IPR000914">
    <property type="entry name" value="SBP_5_dom"/>
</dbReference>
<dbReference type="EMBL" id="QOHO01000029">
    <property type="protein sequence ID" value="RFZ78970.1"/>
    <property type="molecule type" value="Genomic_DNA"/>
</dbReference>
<feature type="chain" id="PRO_5039167965" evidence="2">
    <location>
        <begin position="32"/>
        <end position="529"/>
    </location>
</feature>
<proteinExistence type="predicted"/>
<dbReference type="SUPFAM" id="SSF53850">
    <property type="entry name" value="Periplasmic binding protein-like II"/>
    <property type="match status" value="1"/>
</dbReference>
<dbReference type="RefSeq" id="WP_117416908.1">
    <property type="nucleotide sequence ID" value="NZ_QOHO01000029.1"/>
</dbReference>
<dbReference type="InterPro" id="IPR039424">
    <property type="entry name" value="SBP_5"/>
</dbReference>
<dbReference type="Proteomes" id="UP000260680">
    <property type="component" value="Unassembled WGS sequence"/>
</dbReference>
<evidence type="ECO:0000256" key="2">
    <source>
        <dbReference type="SAM" id="SignalP"/>
    </source>
</evidence>
<dbReference type="GO" id="GO:0042884">
    <property type="term" value="P:microcin transport"/>
    <property type="evidence" value="ECO:0007669"/>
    <property type="project" value="TreeGrafter"/>
</dbReference>
<feature type="domain" description="Solute-binding protein family 5" evidence="3">
    <location>
        <begin position="96"/>
        <end position="443"/>
    </location>
</feature>
<keyword evidence="1 2" id="KW-0732">Signal</keyword>
<dbReference type="PIRSF" id="PIRSF002741">
    <property type="entry name" value="MppA"/>
    <property type="match status" value="1"/>
</dbReference>
<evidence type="ECO:0000313" key="5">
    <source>
        <dbReference type="Proteomes" id="UP000260680"/>
    </source>
</evidence>
<dbReference type="PANTHER" id="PTHR30290:SF64">
    <property type="entry name" value="ABC TRANSPORTER PERIPLASMIC BINDING PROTEIN"/>
    <property type="match status" value="1"/>
</dbReference>
<dbReference type="GO" id="GO:0015833">
    <property type="term" value="P:peptide transport"/>
    <property type="evidence" value="ECO:0007669"/>
    <property type="project" value="TreeGrafter"/>
</dbReference>
<evidence type="ECO:0000313" key="4">
    <source>
        <dbReference type="EMBL" id="RFZ78970.1"/>
    </source>
</evidence>
<dbReference type="AlphaFoldDB" id="A0A3E2NDL1"/>
<dbReference type="InterPro" id="IPR030678">
    <property type="entry name" value="Peptide/Ni-bd"/>
</dbReference>
<organism evidence="4 5">
    <name type="scientific">Lacrimispora amygdalina</name>
    <dbReference type="NCBI Taxonomy" id="253257"/>
    <lineage>
        <taxon>Bacteria</taxon>
        <taxon>Bacillati</taxon>
        <taxon>Bacillota</taxon>
        <taxon>Clostridia</taxon>
        <taxon>Lachnospirales</taxon>
        <taxon>Lachnospiraceae</taxon>
        <taxon>Lacrimispora</taxon>
    </lineage>
</organism>
<name>A0A3E2NDL1_9FIRM</name>